<reference evidence="1 2" key="1">
    <citation type="journal article" date="2020" name="Front. Microbiol.">
        <title>Phenotypic and Genetic Characterization of the Cheese Ripening Yeast Geotrichum candidum.</title>
        <authorList>
            <person name="Perkins V."/>
            <person name="Vignola S."/>
            <person name="Lessard M.H."/>
            <person name="Plante P.L."/>
            <person name="Corbeil J."/>
            <person name="Dugat-Bony E."/>
            <person name="Frenette M."/>
            <person name="Labrie S."/>
        </authorList>
    </citation>
    <scope>NUCLEOTIDE SEQUENCE [LARGE SCALE GENOMIC DNA]</scope>
    <source>
        <strain evidence="1 2">LMA-1147</strain>
    </source>
</reference>
<keyword evidence="2" id="KW-1185">Reference proteome</keyword>
<protein>
    <submittedName>
        <fullName evidence="1">Uncharacterized protein</fullName>
    </submittedName>
</protein>
<gene>
    <name evidence="1" type="ORF">D0Z00_004494</name>
</gene>
<organism evidence="1 2">
    <name type="scientific">Geotrichum galactomycetum</name>
    <dbReference type="NCBI Taxonomy" id="27317"/>
    <lineage>
        <taxon>Eukaryota</taxon>
        <taxon>Fungi</taxon>
        <taxon>Dikarya</taxon>
        <taxon>Ascomycota</taxon>
        <taxon>Saccharomycotina</taxon>
        <taxon>Dipodascomycetes</taxon>
        <taxon>Dipodascales</taxon>
        <taxon>Dipodascaceae</taxon>
        <taxon>Geotrichum</taxon>
    </lineage>
</organism>
<evidence type="ECO:0000313" key="1">
    <source>
        <dbReference type="EMBL" id="KAF5092615.1"/>
    </source>
</evidence>
<accession>A0ACB6UYA6</accession>
<comment type="caution">
    <text evidence="1">The sequence shown here is derived from an EMBL/GenBank/DDBJ whole genome shotgun (WGS) entry which is preliminary data.</text>
</comment>
<evidence type="ECO:0000313" key="2">
    <source>
        <dbReference type="Proteomes" id="UP000744676"/>
    </source>
</evidence>
<name>A0ACB6UYA6_9ASCO</name>
<dbReference type="EMBL" id="QVQA01000354">
    <property type="protein sequence ID" value="KAF5092615.1"/>
    <property type="molecule type" value="Genomic_DNA"/>
</dbReference>
<dbReference type="Proteomes" id="UP000744676">
    <property type="component" value="Unassembled WGS sequence"/>
</dbReference>
<proteinExistence type="predicted"/>
<sequence length="434" mass="49349">MVDLLEIFNPSTIRDDSFIMIKLPSENCRVFKLTAGSIIKLGKFGSFFASDIIGHPFGYTYEIVGDRQLRIVSEDFVEDVNELEADENNQELFDDPLAQQLTRNEIEEMKKSTTDGGRALIEKVISGHVAFDKKTTFSQEKYLKRKEQKFLKRFTPIPIGSSELIEYYSDKESPSKVMDLTEESVGLIMSLANIKPGGNYLVVDDVSGVLVAAMLERMGGEGVIVVAHDDEHPKLDGLRYLNLPEKYIESRVRSISWLDFLDPNQEAEYEYREMSSEEFDSLPANLKLQYTRRKRRSENYAFVRNLIDNKKFDALVMSTTIHVPTLIPRVIEAVGGSRPVIVYDASKELLLETSQVLMKDLRILAPTIIETRVRKYQTLPGRMHPHMTMRGTGGYILWGTRVFPNSNVNAVKISRGKKRKTAPSEETSTTEVEI</sequence>